<evidence type="ECO:0000313" key="1">
    <source>
        <dbReference type="EMBL" id="KAJ8114677.1"/>
    </source>
</evidence>
<sequence length="448" mass="51019">MSFFSATIRRIPFQSLRLPVTRLSVLRNMHIQSIPMCMSTLMEGRHLRADRHVGEGSGNNYAYLVSDDKTREAVIIDPAHAEEVLPVLEKETQAGLKLTKIINTHHHHDHAGGNKEILKHHKLPIVGGRDCALVNKTPTHKETFNIGSIEVTALHTPCHTQDSICFYFKDGDDKAVFTGDTMFIGGCGRFFEGTAEEMHKALNQTLAALPDDTKVFPGHEYTKGNVKFAKTVAKDNEAVKKLDAYSQANKETQGKFTIGDEKKHNVFMLYADPEIQKAVGQTEPVEVVRTLRALKDRSDTADRQVAELKSTQASFYSPQIYFYRSTGTFATMYGEERRKHSVLTYGKTALDVIFEEWRERFWPTTKALRKELEAEAAVIKAKESRENRTGWRLKTWPVRMGQRVCRHVMHFLQHGSFAEKRVVPRASPFAKLDDMSFQEILERRAREL</sequence>
<protein>
    <submittedName>
        <fullName evidence="1">Uncharacterized protein</fullName>
    </submittedName>
</protein>
<reference evidence="1" key="1">
    <citation type="submission" date="2022-11" db="EMBL/GenBank/DDBJ databases">
        <title>Genome Sequence of Boeremia exigua.</title>
        <authorList>
            <person name="Buettner E."/>
        </authorList>
    </citation>
    <scope>NUCLEOTIDE SEQUENCE</scope>
    <source>
        <strain evidence="1">CU02</strain>
    </source>
</reference>
<dbReference type="Proteomes" id="UP001153331">
    <property type="component" value="Unassembled WGS sequence"/>
</dbReference>
<proteinExistence type="predicted"/>
<organism evidence="1 2">
    <name type="scientific">Boeremia exigua</name>
    <dbReference type="NCBI Taxonomy" id="749465"/>
    <lineage>
        <taxon>Eukaryota</taxon>
        <taxon>Fungi</taxon>
        <taxon>Dikarya</taxon>
        <taxon>Ascomycota</taxon>
        <taxon>Pezizomycotina</taxon>
        <taxon>Dothideomycetes</taxon>
        <taxon>Pleosporomycetidae</taxon>
        <taxon>Pleosporales</taxon>
        <taxon>Pleosporineae</taxon>
        <taxon>Didymellaceae</taxon>
        <taxon>Boeremia</taxon>
    </lineage>
</organism>
<name>A0ACC2IHN6_9PLEO</name>
<accession>A0ACC2IHN6</accession>
<evidence type="ECO:0000313" key="2">
    <source>
        <dbReference type="Proteomes" id="UP001153331"/>
    </source>
</evidence>
<keyword evidence="2" id="KW-1185">Reference proteome</keyword>
<gene>
    <name evidence="1" type="ORF">OPT61_g3497</name>
</gene>
<comment type="caution">
    <text evidence="1">The sequence shown here is derived from an EMBL/GenBank/DDBJ whole genome shotgun (WGS) entry which is preliminary data.</text>
</comment>
<dbReference type="EMBL" id="JAPHNI010000180">
    <property type="protein sequence ID" value="KAJ8114677.1"/>
    <property type="molecule type" value="Genomic_DNA"/>
</dbReference>